<organism evidence="3 4">
    <name type="scientific">Paenibacillus aurantiacus</name>
    <dbReference type="NCBI Taxonomy" id="1936118"/>
    <lineage>
        <taxon>Bacteria</taxon>
        <taxon>Bacillati</taxon>
        <taxon>Bacillota</taxon>
        <taxon>Bacilli</taxon>
        <taxon>Bacillales</taxon>
        <taxon>Paenibacillaceae</taxon>
        <taxon>Paenibacillus</taxon>
    </lineage>
</organism>
<protein>
    <submittedName>
        <fullName evidence="3">Uncharacterized protein</fullName>
    </submittedName>
</protein>
<name>A0ABV5KV07_9BACL</name>
<proteinExistence type="predicted"/>
<feature type="signal peptide" evidence="2">
    <location>
        <begin position="1"/>
        <end position="18"/>
    </location>
</feature>
<evidence type="ECO:0000256" key="1">
    <source>
        <dbReference type="SAM" id="MobiDB-lite"/>
    </source>
</evidence>
<feature type="compositionally biased region" description="Basic and acidic residues" evidence="1">
    <location>
        <begin position="47"/>
        <end position="56"/>
    </location>
</feature>
<gene>
    <name evidence="3" type="ORF">ACFFSY_20050</name>
</gene>
<dbReference type="Proteomes" id="UP001589747">
    <property type="component" value="Unassembled WGS sequence"/>
</dbReference>
<evidence type="ECO:0000256" key="2">
    <source>
        <dbReference type="SAM" id="SignalP"/>
    </source>
</evidence>
<dbReference type="EMBL" id="JBHMDO010000033">
    <property type="protein sequence ID" value="MFB9328228.1"/>
    <property type="molecule type" value="Genomic_DNA"/>
</dbReference>
<dbReference type="PROSITE" id="PS51257">
    <property type="entry name" value="PROKAR_LIPOPROTEIN"/>
    <property type="match status" value="1"/>
</dbReference>
<evidence type="ECO:0000313" key="4">
    <source>
        <dbReference type="Proteomes" id="UP001589747"/>
    </source>
</evidence>
<comment type="caution">
    <text evidence="3">The sequence shown here is derived from an EMBL/GenBank/DDBJ whole genome shotgun (WGS) entry which is preliminary data.</text>
</comment>
<accession>A0ABV5KV07</accession>
<dbReference type="RefSeq" id="WP_377497326.1">
    <property type="nucleotide sequence ID" value="NZ_JBHMDO010000033.1"/>
</dbReference>
<sequence length="437" mass="48294">MNKWIAACLMIAMLTGCAEPSPAVLLDAEALPVTKTKQEIEPASSGKKSELSFEQSTREKNGQAIIEEIGGQSFETEFEAWGKVRFVAAKRTEPSGYASLQLSVQGRNGNLLQAFPATDLTQGRSLRTVTAVSFRDVDGNGQRDVIVLAEYEARPEAGESGVNYVTIPSIYLQRGKRFVSDTQLEDRLFAAGDITTIMDVMAFLRGRHAEQSEKNARMPGGAAMPDEARLRNLCVAAKSGDYDESDIIDLYTQAYTGSSKDADWTFSEMDEDMMYGELGGCFRQETETATAKDEGLKRHAEGIADAVERILLAKSAIDYYYNGGGSMWMHMASRTHGIYGYRIFRYIGMKQQASGQEAAKYDALVKELESDLRYWESQSVDPVFADNGIGIENKQPEYDEEAQGLKDAVRSLLALTSAKDKASIYLLNFLAKDLVEY</sequence>
<feature type="region of interest" description="Disordered" evidence="1">
    <location>
        <begin position="37"/>
        <end position="56"/>
    </location>
</feature>
<evidence type="ECO:0000313" key="3">
    <source>
        <dbReference type="EMBL" id="MFB9328228.1"/>
    </source>
</evidence>
<feature type="chain" id="PRO_5045533397" evidence="2">
    <location>
        <begin position="19"/>
        <end position="437"/>
    </location>
</feature>
<keyword evidence="2" id="KW-0732">Signal</keyword>
<reference evidence="3 4" key="1">
    <citation type="submission" date="2024-09" db="EMBL/GenBank/DDBJ databases">
        <authorList>
            <person name="Sun Q."/>
            <person name="Mori K."/>
        </authorList>
    </citation>
    <scope>NUCLEOTIDE SEQUENCE [LARGE SCALE GENOMIC DNA]</scope>
    <source>
        <strain evidence="3 4">TISTR 2452</strain>
    </source>
</reference>
<keyword evidence="4" id="KW-1185">Reference proteome</keyword>